<evidence type="ECO:0000313" key="3">
    <source>
        <dbReference type="Proteomes" id="UP000245383"/>
    </source>
</evidence>
<feature type="compositionally biased region" description="Basic residues" evidence="1">
    <location>
        <begin position="202"/>
        <end position="211"/>
    </location>
</feature>
<proteinExistence type="predicted"/>
<protein>
    <submittedName>
        <fullName evidence="2">Uncharacterized protein</fullName>
    </submittedName>
</protein>
<evidence type="ECO:0000256" key="1">
    <source>
        <dbReference type="SAM" id="MobiDB-lite"/>
    </source>
</evidence>
<reference evidence="2 3" key="1">
    <citation type="journal article" date="2018" name="MBio">
        <title>Comparative Genomics Reveals the Core Gene Toolbox for the Fungus-Insect Symbiosis.</title>
        <authorList>
            <person name="Wang Y."/>
            <person name="Stata M."/>
            <person name="Wang W."/>
            <person name="Stajich J.E."/>
            <person name="White M.M."/>
            <person name="Moncalvo J.M."/>
        </authorList>
    </citation>
    <scope>NUCLEOTIDE SEQUENCE [LARGE SCALE GENOMIC DNA]</scope>
    <source>
        <strain evidence="2 3">SWE-8-4</strain>
    </source>
</reference>
<feature type="compositionally biased region" description="Basic and acidic residues" evidence="1">
    <location>
        <begin position="190"/>
        <end position="201"/>
    </location>
</feature>
<comment type="caution">
    <text evidence="2">The sequence shown here is derived from an EMBL/GenBank/DDBJ whole genome shotgun (WGS) entry which is preliminary data.</text>
</comment>
<evidence type="ECO:0000313" key="2">
    <source>
        <dbReference type="EMBL" id="PVU89031.1"/>
    </source>
</evidence>
<dbReference type="Proteomes" id="UP000245383">
    <property type="component" value="Unassembled WGS sequence"/>
</dbReference>
<accession>A0A2T9Y9L5</accession>
<name>A0A2T9Y9L5_9FUNG</name>
<dbReference type="AlphaFoldDB" id="A0A2T9Y9L5"/>
<organism evidence="2 3">
    <name type="scientific">Smittium simulii</name>
    <dbReference type="NCBI Taxonomy" id="133385"/>
    <lineage>
        <taxon>Eukaryota</taxon>
        <taxon>Fungi</taxon>
        <taxon>Fungi incertae sedis</taxon>
        <taxon>Zoopagomycota</taxon>
        <taxon>Kickxellomycotina</taxon>
        <taxon>Harpellomycetes</taxon>
        <taxon>Harpellales</taxon>
        <taxon>Legeriomycetaceae</taxon>
        <taxon>Smittium</taxon>
    </lineage>
</organism>
<keyword evidence="3" id="KW-1185">Reference proteome</keyword>
<feature type="region of interest" description="Disordered" evidence="1">
    <location>
        <begin position="175"/>
        <end position="211"/>
    </location>
</feature>
<dbReference type="EMBL" id="MBFR01000344">
    <property type="protein sequence ID" value="PVU89031.1"/>
    <property type="molecule type" value="Genomic_DNA"/>
</dbReference>
<gene>
    <name evidence="2" type="ORF">BB561_005595</name>
</gene>
<sequence>MSRENQNFQPTTSQTPGFNYSHARIIAPLVEAESYLELLKAILELEYNFFRNPLKDDKRKEFMQCYPRIIRKNTGIDQDNDKDIVLIGAVSRLISDLASTVEQSRINNLHKAINFLRQAHQFIESSVKPLIENNELDTFIPEISYAPTTAPTQQADFTQDRENQVQRKRFKNSFRKARRRTPNRPSITHKFVESKQDERKEKHSRRRWQVF</sequence>